<comment type="caution">
    <text evidence="1">The sequence shown here is derived from an EMBL/GenBank/DDBJ whole genome shotgun (WGS) entry which is preliminary data.</text>
</comment>
<dbReference type="Proteomes" id="UP001631969">
    <property type="component" value="Unassembled WGS sequence"/>
</dbReference>
<dbReference type="EMBL" id="JBJURJ010000015">
    <property type="protein sequence ID" value="MFM9330868.1"/>
    <property type="molecule type" value="Genomic_DNA"/>
</dbReference>
<reference evidence="1" key="1">
    <citation type="submission" date="2024-12" db="EMBL/GenBank/DDBJ databases">
        <authorList>
            <person name="Wu N."/>
        </authorList>
    </citation>
    <scope>NUCLEOTIDE SEQUENCE</scope>
    <source>
        <strain evidence="1">P15</strain>
    </source>
</reference>
<name>A0ACC7P1F8_9BACL</name>
<accession>A0ACC7P1F8</accession>
<protein>
    <submittedName>
        <fullName evidence="1">Glycosyltransferase</fullName>
        <ecNumber evidence="1">2.4.-.-</ecNumber>
    </submittedName>
</protein>
<organism evidence="1 2">
    <name type="scientific">Paenibacillus mesotrionivorans</name>
    <dbReference type="NCBI Taxonomy" id="3160968"/>
    <lineage>
        <taxon>Bacteria</taxon>
        <taxon>Bacillati</taxon>
        <taxon>Bacillota</taxon>
        <taxon>Bacilli</taxon>
        <taxon>Bacillales</taxon>
        <taxon>Paenibacillaceae</taxon>
        <taxon>Paenibacillus</taxon>
    </lineage>
</organism>
<gene>
    <name evidence="1" type="ORF">ACI1P1_21490</name>
</gene>
<evidence type="ECO:0000313" key="2">
    <source>
        <dbReference type="Proteomes" id="UP001631969"/>
    </source>
</evidence>
<keyword evidence="1" id="KW-0808">Transferase</keyword>
<evidence type="ECO:0000313" key="1">
    <source>
        <dbReference type="EMBL" id="MFM9330868.1"/>
    </source>
</evidence>
<keyword evidence="1" id="KW-0328">Glycosyltransferase</keyword>
<sequence>MKPVIPIIPALPSALTREKTAAPGSAGDSRPVRISAAGGKPRAKAGRARGRRPQPSAGARGKARRLPAKSRRLGARAAGAAAGRSAVRGLHAAGKQAAAASRAWARWWNGRSRSGPGKAYLQQARSFMLGYAKASGLPVGRKLPLPTERSVAAVIHAASGHPSISAVLEQLGRLALDEIIVVAGSLPDEKRRLIREHPAGPVLVHYPEPLGYGAGRAAGARFAASDIVMFLEEHDPVQAEQLLPFIASIAKGNDLAVSAMPGQQGPFGGRDPAAMLKEFMNLTQGRRDLGTASLEHCPHALSRRALDRLGAASLAVPPVAQTAALLQGLRAAVVPLPTSPFRRAGIRQELYPFGAGPEVLMGDRLEALHEHLRATGPRSRYPDRLRKREAAKGAATCE</sequence>
<dbReference type="EC" id="2.4.-.-" evidence="1"/>
<keyword evidence="2" id="KW-1185">Reference proteome</keyword>
<proteinExistence type="predicted"/>